<dbReference type="RefSeq" id="WP_084370439.1">
    <property type="nucleotide sequence ID" value="NZ_FWYF01000001.1"/>
</dbReference>
<evidence type="ECO:0000256" key="1">
    <source>
        <dbReference type="SAM" id="MobiDB-lite"/>
    </source>
</evidence>
<feature type="compositionally biased region" description="Basic and acidic residues" evidence="1">
    <location>
        <begin position="22"/>
        <end position="34"/>
    </location>
</feature>
<reference evidence="2 3" key="1">
    <citation type="submission" date="2017-04" db="EMBL/GenBank/DDBJ databases">
        <authorList>
            <person name="Afonso C.L."/>
            <person name="Miller P.J."/>
            <person name="Scott M.A."/>
            <person name="Spackman E."/>
            <person name="Goraichik I."/>
            <person name="Dimitrov K.M."/>
            <person name="Suarez D.L."/>
            <person name="Swayne D.E."/>
        </authorList>
    </citation>
    <scope>NUCLEOTIDE SEQUENCE [LARGE SCALE GENOMIC DNA]</scope>
    <source>
        <strain evidence="2 3">DSM 26133</strain>
    </source>
</reference>
<dbReference type="Proteomes" id="UP000192472">
    <property type="component" value="Unassembled WGS sequence"/>
</dbReference>
<evidence type="ECO:0008006" key="4">
    <source>
        <dbReference type="Google" id="ProtNLM"/>
    </source>
</evidence>
<name>A0A1W2G4X4_REIFA</name>
<accession>A0A1W2G4X4</accession>
<gene>
    <name evidence="2" type="ORF">SAMN04488029_0074</name>
</gene>
<organism evidence="2 3">
    <name type="scientific">Reichenbachiella faecimaris</name>
    <dbReference type="NCBI Taxonomy" id="692418"/>
    <lineage>
        <taxon>Bacteria</taxon>
        <taxon>Pseudomonadati</taxon>
        <taxon>Bacteroidota</taxon>
        <taxon>Cytophagia</taxon>
        <taxon>Cytophagales</taxon>
        <taxon>Reichenbachiellaceae</taxon>
        <taxon>Reichenbachiella</taxon>
    </lineage>
</organism>
<feature type="compositionally biased region" description="Basic and acidic residues" evidence="1">
    <location>
        <begin position="59"/>
        <end position="73"/>
    </location>
</feature>
<dbReference type="STRING" id="692418.SAMN04488029_0074"/>
<evidence type="ECO:0000313" key="2">
    <source>
        <dbReference type="EMBL" id="SMD31739.1"/>
    </source>
</evidence>
<evidence type="ECO:0000313" key="3">
    <source>
        <dbReference type="Proteomes" id="UP000192472"/>
    </source>
</evidence>
<keyword evidence="3" id="KW-1185">Reference proteome</keyword>
<proteinExistence type="predicted"/>
<protein>
    <recommendedName>
        <fullName evidence="4">Cold-shock protein</fullName>
    </recommendedName>
</protein>
<sequence length="79" mass="9281">MSKSQNSFIKNQKAKKKMLKKKEKEERRKERQENNNKGGELSDMMAYVDEFGNILSEPPEPKVEKKDEKKDASLPRPRT</sequence>
<dbReference type="AlphaFoldDB" id="A0A1W2G4X4"/>
<feature type="region of interest" description="Disordered" evidence="1">
    <location>
        <begin position="1"/>
        <end position="79"/>
    </location>
</feature>
<dbReference type="EMBL" id="FWYF01000001">
    <property type="protein sequence ID" value="SMD31739.1"/>
    <property type="molecule type" value="Genomic_DNA"/>
</dbReference>
<feature type="compositionally biased region" description="Basic residues" evidence="1">
    <location>
        <begin position="12"/>
        <end position="21"/>
    </location>
</feature>